<protein>
    <submittedName>
        <fullName evidence="6">Uncharacterized protein</fullName>
    </submittedName>
</protein>
<organism evidence="6 7">
    <name type="scientific">Pseudoroseomonas cervicalis ATCC 49957</name>
    <dbReference type="NCBI Taxonomy" id="525371"/>
    <lineage>
        <taxon>Bacteria</taxon>
        <taxon>Pseudomonadati</taxon>
        <taxon>Pseudomonadota</taxon>
        <taxon>Alphaproteobacteria</taxon>
        <taxon>Acetobacterales</taxon>
        <taxon>Roseomonadaceae</taxon>
        <taxon>Roseomonas</taxon>
    </lineage>
</organism>
<keyword evidence="2 5" id="KW-0812">Transmembrane</keyword>
<evidence type="ECO:0000313" key="6">
    <source>
        <dbReference type="EMBL" id="EFH10414.1"/>
    </source>
</evidence>
<sequence length="183" mass="20092">MRRSLLAVLGIALVMAALLLAMGRNPICECGYVSLWHGAANDAGTSQHIADWYTPSHILHGLIFYALLAWLLPRRSLGLRLVLAALVEAAWEIAENSPAVIERYRSATAAVGYTGDSILNSVADYGWMLFGFWLAAKLPWRVSLLLGLAMELAALLVIRDNLTLNVLMLLWPVPAIRDWQAGL</sequence>
<reference evidence="6 7" key="1">
    <citation type="submission" date="2010-04" db="EMBL/GenBank/DDBJ databases">
        <authorList>
            <person name="Qin X."/>
            <person name="Bachman B."/>
            <person name="Battles P."/>
            <person name="Bell A."/>
            <person name="Bess C."/>
            <person name="Bickham C."/>
            <person name="Chaboub L."/>
            <person name="Chen D."/>
            <person name="Coyle M."/>
            <person name="Deiros D.R."/>
            <person name="Dinh H."/>
            <person name="Forbes L."/>
            <person name="Fowler G."/>
            <person name="Francisco L."/>
            <person name="Fu Q."/>
            <person name="Gubbala S."/>
            <person name="Hale W."/>
            <person name="Han Y."/>
            <person name="Hemphill L."/>
            <person name="Highlander S.K."/>
            <person name="Hirani K."/>
            <person name="Hogues M."/>
            <person name="Jackson L."/>
            <person name="Jakkamsetti A."/>
            <person name="Javaid M."/>
            <person name="Jiang H."/>
            <person name="Korchina V."/>
            <person name="Kovar C."/>
            <person name="Lara F."/>
            <person name="Lee S."/>
            <person name="Mata R."/>
            <person name="Mathew T."/>
            <person name="Moen C."/>
            <person name="Morales K."/>
            <person name="Munidasa M."/>
            <person name="Nazareth L."/>
            <person name="Ngo R."/>
            <person name="Nguyen L."/>
            <person name="Okwuonu G."/>
            <person name="Ongeri F."/>
            <person name="Patil S."/>
            <person name="Petrosino J."/>
            <person name="Pham C."/>
            <person name="Pham P."/>
            <person name="Pu L.-L."/>
            <person name="Puazo M."/>
            <person name="Raj R."/>
            <person name="Reid J."/>
            <person name="Rouhana J."/>
            <person name="Saada N."/>
            <person name="Shang Y."/>
            <person name="Simmons D."/>
            <person name="Thornton R."/>
            <person name="Warren J."/>
            <person name="Weissenberger G."/>
            <person name="Zhang J."/>
            <person name="Zhang L."/>
            <person name="Zhou C."/>
            <person name="Zhu D."/>
            <person name="Muzny D."/>
            <person name="Worley K."/>
            <person name="Gibbs R."/>
        </authorList>
    </citation>
    <scope>NUCLEOTIDE SEQUENCE [LARGE SCALE GENOMIC DNA]</scope>
    <source>
        <strain evidence="6 7">ATCC 49957</strain>
    </source>
</reference>
<dbReference type="Pfam" id="PF10755">
    <property type="entry name" value="DUF2585"/>
    <property type="match status" value="1"/>
</dbReference>
<evidence type="ECO:0000256" key="2">
    <source>
        <dbReference type="ARBA" id="ARBA00022692"/>
    </source>
</evidence>
<evidence type="ECO:0000256" key="5">
    <source>
        <dbReference type="SAM" id="Phobius"/>
    </source>
</evidence>
<dbReference type="GO" id="GO:0005886">
    <property type="term" value="C:plasma membrane"/>
    <property type="evidence" value="ECO:0007669"/>
    <property type="project" value="InterPro"/>
</dbReference>
<keyword evidence="3 5" id="KW-1133">Transmembrane helix</keyword>
<comment type="caution">
    <text evidence="6">The sequence shown here is derived from an EMBL/GenBank/DDBJ whole genome shotgun (WGS) entry which is preliminary data.</text>
</comment>
<dbReference type="NCBIfam" id="NF002099">
    <property type="entry name" value="PRK00944.1"/>
    <property type="match status" value="1"/>
</dbReference>
<gene>
    <name evidence="6" type="ORF">HMPREF0731_3368</name>
</gene>
<dbReference type="AlphaFoldDB" id="D5RQK6"/>
<dbReference type="InterPro" id="IPR019691">
    <property type="entry name" value="DUF2585"/>
</dbReference>
<feature type="transmembrane region" description="Helical" evidence="5">
    <location>
        <begin position="54"/>
        <end position="72"/>
    </location>
</feature>
<accession>D5RQK6</accession>
<evidence type="ECO:0000256" key="3">
    <source>
        <dbReference type="ARBA" id="ARBA00022989"/>
    </source>
</evidence>
<keyword evidence="1" id="KW-1003">Cell membrane</keyword>
<proteinExistence type="predicted"/>
<name>D5RQK6_9PROT</name>
<dbReference type="Proteomes" id="UP000005324">
    <property type="component" value="Unassembled WGS sequence"/>
</dbReference>
<evidence type="ECO:0000256" key="4">
    <source>
        <dbReference type="ARBA" id="ARBA00023136"/>
    </source>
</evidence>
<dbReference type="EMBL" id="ADVL01000669">
    <property type="protein sequence ID" value="EFH10414.1"/>
    <property type="molecule type" value="Genomic_DNA"/>
</dbReference>
<keyword evidence="7" id="KW-1185">Reference proteome</keyword>
<dbReference type="OrthoDB" id="9811954at2"/>
<evidence type="ECO:0000313" key="7">
    <source>
        <dbReference type="Proteomes" id="UP000005324"/>
    </source>
</evidence>
<dbReference type="HOGENOM" id="CLU_1395337_0_0_5"/>
<dbReference type="RefSeq" id="WP_007002398.1">
    <property type="nucleotide sequence ID" value="NZ_GG770777.1"/>
</dbReference>
<keyword evidence="4 5" id="KW-0472">Membrane</keyword>
<evidence type="ECO:0000256" key="1">
    <source>
        <dbReference type="ARBA" id="ARBA00022475"/>
    </source>
</evidence>